<keyword evidence="1" id="KW-0479">Metal-binding</keyword>
<sequence length="347" mass="38968">MRRMKQTTAMKEPIKEPDARSQKLLYCWHIENQFADELPLCAKYTIAAVAEAAAGSNGSDNPKHEVHDRNPSIHSSSPRAMAFIWAEFPMLVVVGCFLFAILILKLYSPHPTPINPNPRTHHREEAYHAEDDEDEHEMKMKKIIANCTECAVCFEAFTTDHGDDDIDDKKTGVCVLRECGHRFHHCCLAPWLSIRRFNPTCPKCRCPLQVQQHDDRMEIARVPGSFPMLPHEIMGSVPNPTAHSFPMLPHQIMGRVPVSFQIMVPPPPPPAPISPSSPSTQPLHSLPRLPHQIMPPISPSPPLPHPLLPHQMMVPTPPATISHPPLLPHQQFAPSLESSMDFVYLPL</sequence>
<evidence type="ECO:0000256" key="5">
    <source>
        <dbReference type="SAM" id="MobiDB-lite"/>
    </source>
</evidence>
<gene>
    <name evidence="8" type="ORF">Cgig2_031302</name>
</gene>
<keyword evidence="6" id="KW-0812">Transmembrane</keyword>
<proteinExistence type="predicted"/>
<feature type="compositionally biased region" description="Basic and acidic residues" evidence="5">
    <location>
        <begin position="61"/>
        <end position="71"/>
    </location>
</feature>
<dbReference type="OrthoDB" id="8062037at2759"/>
<dbReference type="SUPFAM" id="SSF57850">
    <property type="entry name" value="RING/U-box"/>
    <property type="match status" value="1"/>
</dbReference>
<protein>
    <recommendedName>
        <fullName evidence="7">RING-type domain-containing protein</fullName>
    </recommendedName>
</protein>
<evidence type="ECO:0000313" key="9">
    <source>
        <dbReference type="Proteomes" id="UP001153076"/>
    </source>
</evidence>
<dbReference type="GO" id="GO:0016567">
    <property type="term" value="P:protein ubiquitination"/>
    <property type="evidence" value="ECO:0007669"/>
    <property type="project" value="TreeGrafter"/>
</dbReference>
<dbReference type="GO" id="GO:0008270">
    <property type="term" value="F:zinc ion binding"/>
    <property type="evidence" value="ECO:0007669"/>
    <property type="project" value="UniProtKB-KW"/>
</dbReference>
<evidence type="ECO:0000256" key="4">
    <source>
        <dbReference type="PROSITE-ProRule" id="PRU00175"/>
    </source>
</evidence>
<keyword evidence="6" id="KW-1133">Transmembrane helix</keyword>
<dbReference type="EMBL" id="JAKOGI010000077">
    <property type="protein sequence ID" value="KAJ8445489.1"/>
    <property type="molecule type" value="Genomic_DNA"/>
</dbReference>
<dbReference type="PROSITE" id="PS50089">
    <property type="entry name" value="ZF_RING_2"/>
    <property type="match status" value="1"/>
</dbReference>
<dbReference type="PANTHER" id="PTHR45969">
    <property type="entry name" value="RING ZINC FINGER PROTEIN-RELATED"/>
    <property type="match status" value="1"/>
</dbReference>
<accession>A0A9Q1KL17</accession>
<dbReference type="InterPro" id="IPR013083">
    <property type="entry name" value="Znf_RING/FYVE/PHD"/>
</dbReference>
<evidence type="ECO:0000256" key="1">
    <source>
        <dbReference type="ARBA" id="ARBA00022723"/>
    </source>
</evidence>
<reference evidence="8" key="1">
    <citation type="submission" date="2022-04" db="EMBL/GenBank/DDBJ databases">
        <title>Carnegiea gigantea Genome sequencing and assembly v2.</title>
        <authorList>
            <person name="Copetti D."/>
            <person name="Sanderson M.J."/>
            <person name="Burquez A."/>
            <person name="Wojciechowski M.F."/>
        </authorList>
    </citation>
    <scope>NUCLEOTIDE SEQUENCE</scope>
    <source>
        <strain evidence="8">SGP5-SGP5p</strain>
        <tissue evidence="8">Aerial part</tissue>
    </source>
</reference>
<evidence type="ECO:0000259" key="7">
    <source>
        <dbReference type="PROSITE" id="PS50089"/>
    </source>
</evidence>
<evidence type="ECO:0000256" key="6">
    <source>
        <dbReference type="SAM" id="Phobius"/>
    </source>
</evidence>
<keyword evidence="9" id="KW-1185">Reference proteome</keyword>
<dbReference type="Proteomes" id="UP001153076">
    <property type="component" value="Unassembled WGS sequence"/>
</dbReference>
<keyword evidence="3" id="KW-0862">Zinc</keyword>
<comment type="caution">
    <text evidence="8">The sequence shown here is derived from an EMBL/GenBank/DDBJ whole genome shotgun (WGS) entry which is preliminary data.</text>
</comment>
<feature type="region of interest" description="Disordered" evidence="5">
    <location>
        <begin position="55"/>
        <end position="74"/>
    </location>
</feature>
<feature type="domain" description="RING-type" evidence="7">
    <location>
        <begin position="150"/>
        <end position="205"/>
    </location>
</feature>
<dbReference type="GO" id="GO:0061630">
    <property type="term" value="F:ubiquitin protein ligase activity"/>
    <property type="evidence" value="ECO:0007669"/>
    <property type="project" value="TreeGrafter"/>
</dbReference>
<evidence type="ECO:0000256" key="2">
    <source>
        <dbReference type="ARBA" id="ARBA00022771"/>
    </source>
</evidence>
<dbReference type="Gene3D" id="3.30.40.10">
    <property type="entry name" value="Zinc/RING finger domain, C3HC4 (zinc finger)"/>
    <property type="match status" value="1"/>
</dbReference>
<evidence type="ECO:0000313" key="8">
    <source>
        <dbReference type="EMBL" id="KAJ8445489.1"/>
    </source>
</evidence>
<dbReference type="AlphaFoldDB" id="A0A9Q1KL17"/>
<keyword evidence="2 4" id="KW-0863">Zinc-finger</keyword>
<dbReference type="PANTHER" id="PTHR45969:SF69">
    <property type="entry name" value="FINGER DOMAIN PROTEIN, PUTATIVE (AFU_ORTHOLOGUE AFUA_3G12190)-RELATED"/>
    <property type="match status" value="1"/>
</dbReference>
<dbReference type="InterPro" id="IPR001841">
    <property type="entry name" value="Znf_RING"/>
</dbReference>
<organism evidence="8 9">
    <name type="scientific">Carnegiea gigantea</name>
    <dbReference type="NCBI Taxonomy" id="171969"/>
    <lineage>
        <taxon>Eukaryota</taxon>
        <taxon>Viridiplantae</taxon>
        <taxon>Streptophyta</taxon>
        <taxon>Embryophyta</taxon>
        <taxon>Tracheophyta</taxon>
        <taxon>Spermatophyta</taxon>
        <taxon>Magnoliopsida</taxon>
        <taxon>eudicotyledons</taxon>
        <taxon>Gunneridae</taxon>
        <taxon>Pentapetalae</taxon>
        <taxon>Caryophyllales</taxon>
        <taxon>Cactineae</taxon>
        <taxon>Cactaceae</taxon>
        <taxon>Cactoideae</taxon>
        <taxon>Echinocereeae</taxon>
        <taxon>Carnegiea</taxon>
    </lineage>
</organism>
<dbReference type="SMART" id="SM00184">
    <property type="entry name" value="RING"/>
    <property type="match status" value="1"/>
</dbReference>
<feature type="transmembrane region" description="Helical" evidence="6">
    <location>
        <begin position="82"/>
        <end position="107"/>
    </location>
</feature>
<name>A0A9Q1KL17_9CARY</name>
<keyword evidence="6" id="KW-0472">Membrane</keyword>
<evidence type="ECO:0000256" key="3">
    <source>
        <dbReference type="ARBA" id="ARBA00022833"/>
    </source>
</evidence>